<evidence type="ECO:0000313" key="5">
    <source>
        <dbReference type="RefSeq" id="XP_016971003.1"/>
    </source>
</evidence>
<dbReference type="SUPFAM" id="SSF55797">
    <property type="entry name" value="PR-1-like"/>
    <property type="match status" value="1"/>
</dbReference>
<dbReference type="RefSeq" id="XP_016971003.1">
    <property type="nucleotide sequence ID" value="XM_017115514.1"/>
</dbReference>
<reference evidence="5" key="1">
    <citation type="submission" date="2025-08" db="UniProtKB">
        <authorList>
            <consortium name="RefSeq"/>
        </authorList>
    </citation>
    <scope>IDENTIFICATION</scope>
</reference>
<feature type="domain" description="SCP" evidence="4">
    <location>
        <begin position="57"/>
        <end position="208"/>
    </location>
</feature>
<evidence type="ECO:0000256" key="3">
    <source>
        <dbReference type="SAM" id="SignalP"/>
    </source>
</evidence>
<protein>
    <submittedName>
        <fullName evidence="5">Venom allergen 5.01</fullName>
    </submittedName>
</protein>
<dbReference type="RefSeq" id="XP_016971003.2">
    <property type="nucleotide sequence ID" value="XM_017115514.2"/>
</dbReference>
<dbReference type="Pfam" id="PF00188">
    <property type="entry name" value="CAP"/>
    <property type="match status" value="1"/>
</dbReference>
<gene>
    <name evidence="5" type="primary">LOC108038684</name>
</gene>
<dbReference type="GO" id="GO:0005576">
    <property type="term" value="C:extracellular region"/>
    <property type="evidence" value="ECO:0007669"/>
    <property type="project" value="UniProtKB-SubCell"/>
</dbReference>
<dbReference type="Gene3D" id="3.40.33.10">
    <property type="entry name" value="CAP"/>
    <property type="match status" value="1"/>
</dbReference>
<evidence type="ECO:0000256" key="2">
    <source>
        <dbReference type="ARBA" id="ARBA00022525"/>
    </source>
</evidence>
<keyword evidence="2" id="KW-0964">Secreted</keyword>
<proteinExistence type="predicted"/>
<dbReference type="GeneID" id="108038684"/>
<dbReference type="InterPro" id="IPR035940">
    <property type="entry name" value="CAP_sf"/>
</dbReference>
<dbReference type="OrthoDB" id="414826at2759"/>
<comment type="subcellular location">
    <subcellularLocation>
        <location evidence="1">Secreted</location>
    </subcellularLocation>
</comment>
<accession>A0A6P4E6Z3</accession>
<sequence>MIKWFRLLCIILVIHESTSKWCQQDLCNGQHVLCKDNGKFQSTCPRDATATVKMSQDMINIIVDKHNDFRNKFAGGIGNHARAARMTTIQWDSRLATVADALVRQCQPIRDQCSRTKKYPHTEVSYSLEKYFCMTTKKNALIKQLDLWFDPNSKEDAKKLFFSLKEQEQEFSKNYFQVIRDRTNRVGCAIVEFIKPSLVHQLLKCVYNCGVSLCEDNNNPVYEQTDNEATGECKRGSNMNYKNLCHKDELVKNCDGGHLFVVHGNDDDYEPKPTKYPLPEYIIGFSLPPIPDNPPIEYKSMPYDNNKKSDSLAYLRDFSLPEIPDNPSIDFRSNPYKAKQKHKIEINSTLSSIAGNHLIKSRSKLSKAKQNSKT</sequence>
<organism evidence="5">
    <name type="scientific">Drosophila rhopaloa</name>
    <name type="common">Fruit fly</name>
    <dbReference type="NCBI Taxonomy" id="1041015"/>
    <lineage>
        <taxon>Eukaryota</taxon>
        <taxon>Metazoa</taxon>
        <taxon>Ecdysozoa</taxon>
        <taxon>Arthropoda</taxon>
        <taxon>Hexapoda</taxon>
        <taxon>Insecta</taxon>
        <taxon>Pterygota</taxon>
        <taxon>Neoptera</taxon>
        <taxon>Endopterygota</taxon>
        <taxon>Diptera</taxon>
        <taxon>Brachycera</taxon>
        <taxon>Muscomorpha</taxon>
        <taxon>Ephydroidea</taxon>
        <taxon>Drosophilidae</taxon>
        <taxon>Drosophila</taxon>
        <taxon>Sophophora</taxon>
    </lineage>
</organism>
<evidence type="ECO:0000259" key="4">
    <source>
        <dbReference type="SMART" id="SM00198"/>
    </source>
</evidence>
<evidence type="ECO:0000256" key="1">
    <source>
        <dbReference type="ARBA" id="ARBA00004613"/>
    </source>
</evidence>
<dbReference type="SMART" id="SM00198">
    <property type="entry name" value="SCP"/>
    <property type="match status" value="1"/>
</dbReference>
<dbReference type="CDD" id="cd05380">
    <property type="entry name" value="CAP_euk"/>
    <property type="match status" value="1"/>
</dbReference>
<feature type="signal peptide" evidence="3">
    <location>
        <begin position="1"/>
        <end position="19"/>
    </location>
</feature>
<dbReference type="AlphaFoldDB" id="A0A6P4E6Z3"/>
<feature type="chain" id="PRO_5028109959" evidence="3">
    <location>
        <begin position="20"/>
        <end position="374"/>
    </location>
</feature>
<keyword evidence="3" id="KW-0732">Signal</keyword>
<dbReference type="InterPro" id="IPR014044">
    <property type="entry name" value="CAP_dom"/>
</dbReference>
<name>A0A6P4E6Z3_DRORH</name>